<dbReference type="AlphaFoldDB" id="W1P2B2"/>
<evidence type="ECO:0000313" key="2">
    <source>
        <dbReference type="EMBL" id="ERN01764.1"/>
    </source>
</evidence>
<dbReference type="eggNOG" id="ENOG502R53V">
    <property type="taxonomic scope" value="Eukaryota"/>
</dbReference>
<dbReference type="Gramene" id="ERN01764">
    <property type="protein sequence ID" value="ERN01764"/>
    <property type="gene ID" value="AMTR_s00097p00149320"/>
</dbReference>
<sequence length="290" mass="32570">MEAEDIEAVLERVWDLHDKISDAIHFISKTHLLNSISKPPPINTEEDAFSPEKTLKNEEQNNKFTNGFVFMKKENQAFDTDGLVAEARSLNAIRTALEDLEDQLEFFHTVQSQQRAERDVAMARLEQSRMVLAMRLADHRGKKYGVIEEALAFVGDVEAVERSVAPENLYEMPPLQSGEHFQDEEKSSSALSKMLNVAKNSVKLDRVVGFFGNVALIVIGMHVLLQLRPVAFRTGTTSRSSQFDEDSGFARGIRDLREVDDSFEMKGGSKRNDLSKDGRVKGLDVLLARG</sequence>
<evidence type="ECO:0008006" key="4">
    <source>
        <dbReference type="Google" id="ProtNLM"/>
    </source>
</evidence>
<dbReference type="Proteomes" id="UP000017836">
    <property type="component" value="Unassembled WGS sequence"/>
</dbReference>
<dbReference type="InterPro" id="IPR038939">
    <property type="entry name" value="PDV1/PDV2"/>
</dbReference>
<evidence type="ECO:0000313" key="3">
    <source>
        <dbReference type="Proteomes" id="UP000017836"/>
    </source>
</evidence>
<evidence type="ECO:0000256" key="1">
    <source>
        <dbReference type="SAM" id="MobiDB-lite"/>
    </source>
</evidence>
<proteinExistence type="predicted"/>
<protein>
    <recommendedName>
        <fullName evidence="4">Plastid division protein PDV1</fullName>
    </recommendedName>
</protein>
<dbReference type="HOGENOM" id="CLU_054471_0_0_1"/>
<dbReference type="EMBL" id="KI394743">
    <property type="protein sequence ID" value="ERN01764.1"/>
    <property type="molecule type" value="Genomic_DNA"/>
</dbReference>
<accession>W1P2B2</accession>
<dbReference type="OMA" id="KFDHMGG"/>
<keyword evidence="3" id="KW-1185">Reference proteome</keyword>
<dbReference type="PANTHER" id="PTHR33600">
    <property type="entry name" value="PLASTID DIVISION PROTEIN PDV2"/>
    <property type="match status" value="1"/>
</dbReference>
<dbReference type="STRING" id="13333.W1P2B2"/>
<feature type="region of interest" description="Disordered" evidence="1">
    <location>
        <begin position="38"/>
        <end position="57"/>
    </location>
</feature>
<reference evidence="3" key="1">
    <citation type="journal article" date="2013" name="Science">
        <title>The Amborella genome and the evolution of flowering plants.</title>
        <authorList>
            <consortium name="Amborella Genome Project"/>
        </authorList>
    </citation>
    <scope>NUCLEOTIDE SEQUENCE [LARGE SCALE GENOMIC DNA]</scope>
</reference>
<dbReference type="GO" id="GO:0010020">
    <property type="term" value="P:chloroplast fission"/>
    <property type="evidence" value="ECO:0007669"/>
    <property type="project" value="InterPro"/>
</dbReference>
<name>W1P2B2_AMBTC</name>
<gene>
    <name evidence="2" type="ORF">AMTR_s00097p00149320</name>
</gene>
<organism evidence="2 3">
    <name type="scientific">Amborella trichopoda</name>
    <dbReference type="NCBI Taxonomy" id="13333"/>
    <lineage>
        <taxon>Eukaryota</taxon>
        <taxon>Viridiplantae</taxon>
        <taxon>Streptophyta</taxon>
        <taxon>Embryophyta</taxon>
        <taxon>Tracheophyta</taxon>
        <taxon>Spermatophyta</taxon>
        <taxon>Magnoliopsida</taxon>
        <taxon>Amborellales</taxon>
        <taxon>Amborellaceae</taxon>
        <taxon>Amborella</taxon>
    </lineage>
</organism>
<dbReference type="PANTHER" id="PTHR33600:SF4">
    <property type="entry name" value="PLASTID DIVISION PROTEIN PDV1"/>
    <property type="match status" value="1"/>
</dbReference>